<dbReference type="InParanoid" id="E4XM72"/>
<dbReference type="AlphaFoldDB" id="E4XM72"/>
<evidence type="ECO:0000313" key="3">
    <source>
        <dbReference type="EMBL" id="CBY11079.1"/>
    </source>
</evidence>
<proteinExistence type="predicted"/>
<dbReference type="Proteomes" id="UP000001307">
    <property type="component" value="Unassembled WGS sequence"/>
</dbReference>
<gene>
    <name evidence="3" type="ORF">GSOID_T00014822001</name>
</gene>
<feature type="compositionally biased region" description="Polar residues" evidence="2">
    <location>
        <begin position="372"/>
        <end position="387"/>
    </location>
</feature>
<protein>
    <submittedName>
        <fullName evidence="3">Uncharacterized protein</fullName>
    </submittedName>
</protein>
<evidence type="ECO:0000313" key="4">
    <source>
        <dbReference type="Proteomes" id="UP000001307"/>
    </source>
</evidence>
<keyword evidence="4" id="KW-1185">Reference proteome</keyword>
<name>E4XM72_OIKDI</name>
<evidence type="ECO:0000256" key="2">
    <source>
        <dbReference type="SAM" id="MobiDB-lite"/>
    </source>
</evidence>
<reference evidence="3" key="1">
    <citation type="journal article" date="2010" name="Science">
        <title>Plasticity of animal genome architecture unmasked by rapid evolution of a pelagic tunicate.</title>
        <authorList>
            <person name="Denoeud F."/>
            <person name="Henriet S."/>
            <person name="Mungpakdee S."/>
            <person name="Aury J.M."/>
            <person name="Da Silva C."/>
            <person name="Brinkmann H."/>
            <person name="Mikhaleva J."/>
            <person name="Olsen L.C."/>
            <person name="Jubin C."/>
            <person name="Canestro C."/>
            <person name="Bouquet J.M."/>
            <person name="Danks G."/>
            <person name="Poulain J."/>
            <person name="Campsteijn C."/>
            <person name="Adamski M."/>
            <person name="Cross I."/>
            <person name="Yadetie F."/>
            <person name="Muffato M."/>
            <person name="Louis A."/>
            <person name="Butcher S."/>
            <person name="Tsagkogeorga G."/>
            <person name="Konrad A."/>
            <person name="Singh S."/>
            <person name="Jensen M.F."/>
            <person name="Cong E.H."/>
            <person name="Eikeseth-Otteraa H."/>
            <person name="Noel B."/>
            <person name="Anthouard V."/>
            <person name="Porcel B.M."/>
            <person name="Kachouri-Lafond R."/>
            <person name="Nishino A."/>
            <person name="Ugolini M."/>
            <person name="Chourrout P."/>
            <person name="Nishida H."/>
            <person name="Aasland R."/>
            <person name="Huzurbazar S."/>
            <person name="Westhof E."/>
            <person name="Delsuc F."/>
            <person name="Lehrach H."/>
            <person name="Reinhardt R."/>
            <person name="Weissenbach J."/>
            <person name="Roy S.W."/>
            <person name="Artiguenave F."/>
            <person name="Postlethwait J.H."/>
            <person name="Manak J.R."/>
            <person name="Thompson E.M."/>
            <person name="Jaillon O."/>
            <person name="Du Pasquier L."/>
            <person name="Boudinot P."/>
            <person name="Liberles D.A."/>
            <person name="Volff J.N."/>
            <person name="Philippe H."/>
            <person name="Lenhard B."/>
            <person name="Roest Crollius H."/>
            <person name="Wincker P."/>
            <person name="Chourrout D."/>
        </authorList>
    </citation>
    <scope>NUCLEOTIDE SEQUENCE [LARGE SCALE GENOMIC DNA]</scope>
</reference>
<sequence>MEFLPLEFSDKNSKKTLPQLKPLEPCAATTLEITKDQFDAIVQNRLTSNSRYASLMNFQVDAEKRFARSVGEASAVLSRLEDLQQKRDERNRIFLAIKDNSATREERQIYDKSKNLEKELEALYKKEQQLSADAEKNYEKVDKAKAALKEHDVKTFQSHVYELDGKYFKLGGGTVTLVQPEHEDPTVVGAAWVGFFLRDAKLNKLQTPRVMGLIKRYVQAVPESNPDHKAIKNCLTLLTEKPKVSRYEFCNAVRLTLSENNCRKFCSIFNELMQDEGCKRDLSYSMDPEEAFIQSVEDKRSHHHGNPVLRREAANIFKKCSKQERQWLSHRVPASDLDKPANTDNKSEQKPGQRNNKRKRDYGQDYHGNSRGYHTQQFTQPRNNGFQPSFPGPGQLPNFPLPAQQNNSQRGGYSGGRGRGRGGHQGRDQRKN</sequence>
<feature type="coiled-coil region" evidence="1">
    <location>
        <begin position="106"/>
        <end position="151"/>
    </location>
</feature>
<accession>E4XM72</accession>
<keyword evidence="1" id="KW-0175">Coiled coil</keyword>
<feature type="compositionally biased region" description="Basic and acidic residues" evidence="2">
    <location>
        <begin position="336"/>
        <end position="351"/>
    </location>
</feature>
<organism evidence="3">
    <name type="scientific">Oikopleura dioica</name>
    <name type="common">Tunicate</name>
    <dbReference type="NCBI Taxonomy" id="34765"/>
    <lineage>
        <taxon>Eukaryota</taxon>
        <taxon>Metazoa</taxon>
        <taxon>Chordata</taxon>
        <taxon>Tunicata</taxon>
        <taxon>Appendicularia</taxon>
        <taxon>Copelata</taxon>
        <taxon>Oikopleuridae</taxon>
        <taxon>Oikopleura</taxon>
    </lineage>
</organism>
<evidence type="ECO:0000256" key="1">
    <source>
        <dbReference type="SAM" id="Coils"/>
    </source>
</evidence>
<dbReference type="EMBL" id="FN653074">
    <property type="protein sequence ID" value="CBY11079.1"/>
    <property type="molecule type" value="Genomic_DNA"/>
</dbReference>
<feature type="region of interest" description="Disordered" evidence="2">
    <location>
        <begin position="328"/>
        <end position="432"/>
    </location>
</feature>